<evidence type="ECO:0008006" key="4">
    <source>
        <dbReference type="Google" id="ProtNLM"/>
    </source>
</evidence>
<keyword evidence="1" id="KW-0812">Transmembrane</keyword>
<reference evidence="2 3" key="1">
    <citation type="journal article" date="2019" name="Int. J. Syst. Evol. Microbiol.">
        <title>The Global Catalogue of Microorganisms (GCM) 10K type strain sequencing project: providing services to taxonomists for standard genome sequencing and annotation.</title>
        <authorList>
            <consortium name="The Broad Institute Genomics Platform"/>
            <consortium name="The Broad Institute Genome Sequencing Center for Infectious Disease"/>
            <person name="Wu L."/>
            <person name="Ma J."/>
        </authorList>
    </citation>
    <scope>NUCLEOTIDE SEQUENCE [LARGE SCALE GENOMIC DNA]</scope>
    <source>
        <strain evidence="2 3">JCM 14718</strain>
    </source>
</reference>
<protein>
    <recommendedName>
        <fullName evidence="4">DoxX family protein</fullName>
    </recommendedName>
</protein>
<dbReference type="InterPro" id="IPR025695">
    <property type="entry name" value="DoxX-like"/>
</dbReference>
<evidence type="ECO:0000313" key="3">
    <source>
        <dbReference type="Proteomes" id="UP001500618"/>
    </source>
</evidence>
<gene>
    <name evidence="2" type="ORF">GCM10009765_21740</name>
</gene>
<dbReference type="Proteomes" id="UP001500618">
    <property type="component" value="Unassembled WGS sequence"/>
</dbReference>
<keyword evidence="3" id="KW-1185">Reference proteome</keyword>
<accession>A0ABN2GIW2</accession>
<evidence type="ECO:0000256" key="1">
    <source>
        <dbReference type="SAM" id="Phobius"/>
    </source>
</evidence>
<keyword evidence="1" id="KW-1133">Transmembrane helix</keyword>
<organism evidence="2 3">
    <name type="scientific">Fodinicola feengrottensis</name>
    <dbReference type="NCBI Taxonomy" id="435914"/>
    <lineage>
        <taxon>Bacteria</taxon>
        <taxon>Bacillati</taxon>
        <taxon>Actinomycetota</taxon>
        <taxon>Actinomycetes</taxon>
        <taxon>Mycobacteriales</taxon>
        <taxon>Fodinicola</taxon>
    </lineage>
</organism>
<comment type="caution">
    <text evidence="2">The sequence shown here is derived from an EMBL/GenBank/DDBJ whole genome shotgun (WGS) entry which is preliminary data.</text>
</comment>
<dbReference type="Pfam" id="PF13781">
    <property type="entry name" value="DoxX_3"/>
    <property type="match status" value="1"/>
</dbReference>
<name>A0ABN2GIW2_9ACTN</name>
<proteinExistence type="predicted"/>
<sequence>MPVAAVWAYEGLYCKVLGGAGDQRAIVASVPGLPAGWVTAALVTIGVLETALGAWALSGVRARLAAVLQTAVIVGFNAGGLVFAGNEIAEPGRLLVQNAAFLTLVWVLARG</sequence>
<dbReference type="RefSeq" id="WP_279582314.1">
    <property type="nucleotide sequence ID" value="NZ_BAAANY010000008.1"/>
</dbReference>
<feature type="transmembrane region" description="Helical" evidence="1">
    <location>
        <begin position="64"/>
        <end position="85"/>
    </location>
</feature>
<evidence type="ECO:0000313" key="2">
    <source>
        <dbReference type="EMBL" id="GAA1672000.1"/>
    </source>
</evidence>
<keyword evidence="1" id="KW-0472">Membrane</keyword>
<dbReference type="EMBL" id="BAAANY010000008">
    <property type="protein sequence ID" value="GAA1672000.1"/>
    <property type="molecule type" value="Genomic_DNA"/>
</dbReference>
<feature type="transmembrane region" description="Helical" evidence="1">
    <location>
        <begin position="37"/>
        <end position="57"/>
    </location>
</feature>